<protein>
    <submittedName>
        <fullName evidence="1">Uncharacterized protein</fullName>
    </submittedName>
</protein>
<dbReference type="KEGG" id="taes:123078306"/>
<reference evidence="1" key="2">
    <citation type="submission" date="2018-10" db="UniProtKB">
        <authorList>
            <consortium name="EnsemblPlants"/>
        </authorList>
    </citation>
    <scope>IDENTIFICATION</scope>
</reference>
<dbReference type="RefSeq" id="XP_044356705.1">
    <property type="nucleotide sequence ID" value="XM_044500770.1"/>
</dbReference>
<dbReference type="Gramene" id="TraesCS3D03G0461400.1">
    <property type="protein sequence ID" value="TraesCS3D03G0461400.1.CDS"/>
    <property type="gene ID" value="TraesCS3D03G0461400"/>
</dbReference>
<dbReference type="InterPro" id="IPR045056">
    <property type="entry name" value="Nop56/Nop58"/>
</dbReference>
<dbReference type="RefSeq" id="XP_044356707.1">
    <property type="nucleotide sequence ID" value="XM_044500772.1"/>
</dbReference>
<dbReference type="GO" id="GO:0030515">
    <property type="term" value="F:snoRNA binding"/>
    <property type="evidence" value="ECO:0000318"/>
    <property type="project" value="GO_Central"/>
</dbReference>
<dbReference type="OMA" id="INSEDWG"/>
<dbReference type="GO" id="GO:0032040">
    <property type="term" value="C:small-subunit processome"/>
    <property type="evidence" value="ECO:0000318"/>
    <property type="project" value="GO_Central"/>
</dbReference>
<dbReference type="PANTHER" id="PTHR10894">
    <property type="entry name" value="NUCLEOLAR PROTEIN 5 NUCLEOLAR PROTEIN NOP5 NOP58"/>
    <property type="match status" value="1"/>
</dbReference>
<dbReference type="STRING" id="4565.A0A3B6GQR5"/>
<dbReference type="Proteomes" id="UP000019116">
    <property type="component" value="Chromosome 3D"/>
</dbReference>
<dbReference type="EnsemblPlants" id="TraesCS3D02G201200.1">
    <property type="protein sequence ID" value="TraesCS3D02G201200.1"/>
    <property type="gene ID" value="TraesCS3D02G201200"/>
</dbReference>
<sequence>MARYIVWLKQFKTFEDKSRAIRFDTGVDRKLSKMIMKWRRPGQMIAVGKPEYKTIIERSLGIPCLFDEIVMEVMWGVKNIMHSLVPEEKSELTWEDRLPMSQGLKMFLTRKGFDVKPEMVNERIVLSACALYDCDFIEKKHYTSLKRAGEDLKDVSGINAQDWSLLKLATALMIICFSEEEVLVGDPKEMFTVDELSKFQDDSQKYNDKISKYPCWRIYEEIVCAYEARAANKILLASFFKEATEAHEEAHKTT</sequence>
<evidence type="ECO:0000313" key="2">
    <source>
        <dbReference type="Proteomes" id="UP000019116"/>
    </source>
</evidence>
<dbReference type="SMR" id="A0A3B6GQR5"/>
<proteinExistence type="predicted"/>
<accession>A0A3B6GQR5</accession>
<dbReference type="PANTHER" id="PTHR10894:SF24">
    <property type="entry name" value="OS02G0511800 PROTEIN"/>
    <property type="match status" value="1"/>
</dbReference>
<reference evidence="1" key="1">
    <citation type="submission" date="2018-08" db="EMBL/GenBank/DDBJ databases">
        <authorList>
            <person name="Rossello M."/>
        </authorList>
    </citation>
    <scope>NUCLEOTIDE SEQUENCE [LARGE SCALE GENOMIC DNA]</scope>
    <source>
        <strain evidence="1">cv. Chinese Spring</strain>
    </source>
</reference>
<dbReference type="PaxDb" id="4565-Traes_3DS_393D17F48.2"/>
<dbReference type="Gramene" id="TraesCS3D02G201200.1">
    <property type="protein sequence ID" value="TraesCS3D02G201200.1"/>
    <property type="gene ID" value="TraesCS3D02G201200"/>
</dbReference>
<name>A0A3B6GQR5_WHEAT</name>
<dbReference type="AlphaFoldDB" id="A0A3B6GQR5"/>
<evidence type="ECO:0000313" key="1">
    <source>
        <dbReference type="EnsemblPlants" id="TraesCS3D02G201200.1"/>
    </source>
</evidence>
<dbReference type="GO" id="GO:0031428">
    <property type="term" value="C:box C/D methylation guide snoRNP complex"/>
    <property type="evidence" value="ECO:0000318"/>
    <property type="project" value="GO_Central"/>
</dbReference>
<dbReference type="RefSeq" id="XP_044356706.1">
    <property type="nucleotide sequence ID" value="XM_044500771.1"/>
</dbReference>
<dbReference type="GeneID" id="123078306"/>
<organism evidence="1">
    <name type="scientific">Triticum aestivum</name>
    <name type="common">Wheat</name>
    <dbReference type="NCBI Taxonomy" id="4565"/>
    <lineage>
        <taxon>Eukaryota</taxon>
        <taxon>Viridiplantae</taxon>
        <taxon>Streptophyta</taxon>
        <taxon>Embryophyta</taxon>
        <taxon>Tracheophyta</taxon>
        <taxon>Spermatophyta</taxon>
        <taxon>Magnoliopsida</taxon>
        <taxon>Liliopsida</taxon>
        <taxon>Poales</taxon>
        <taxon>Poaceae</taxon>
        <taxon>BOP clade</taxon>
        <taxon>Pooideae</taxon>
        <taxon>Triticodae</taxon>
        <taxon>Triticeae</taxon>
        <taxon>Triticinae</taxon>
        <taxon>Triticum</taxon>
    </lineage>
</organism>
<keyword evidence="2" id="KW-1185">Reference proteome</keyword>
<gene>
    <name evidence="1" type="primary">LOC123078306</name>
</gene>